<feature type="region of interest" description="Disordered" evidence="1">
    <location>
        <begin position="231"/>
        <end position="254"/>
    </location>
</feature>
<feature type="region of interest" description="Disordered" evidence="1">
    <location>
        <begin position="723"/>
        <end position="761"/>
    </location>
</feature>
<feature type="non-terminal residue" evidence="3">
    <location>
        <position position="946"/>
    </location>
</feature>
<feature type="transmembrane region" description="Helical" evidence="2">
    <location>
        <begin position="505"/>
        <end position="527"/>
    </location>
</feature>
<keyword evidence="4" id="KW-1185">Reference proteome</keyword>
<name>A0A2T2ZV86_9PEZI</name>
<keyword evidence="2" id="KW-1133">Transmembrane helix</keyword>
<proteinExistence type="predicted"/>
<organism evidence="3 4">
    <name type="scientific">Coniella lustricola</name>
    <dbReference type="NCBI Taxonomy" id="2025994"/>
    <lineage>
        <taxon>Eukaryota</taxon>
        <taxon>Fungi</taxon>
        <taxon>Dikarya</taxon>
        <taxon>Ascomycota</taxon>
        <taxon>Pezizomycotina</taxon>
        <taxon>Sordariomycetes</taxon>
        <taxon>Sordariomycetidae</taxon>
        <taxon>Diaporthales</taxon>
        <taxon>Schizoparmaceae</taxon>
        <taxon>Coniella</taxon>
    </lineage>
</organism>
<sequence length="946" mass="101394">RSKTRQPAPKIQRVKSRKRQNEKLGIRLITDMTKFRKGPRHVAQLVKPSPVPSQTAGKFADAGALRALEGSPSSASMGNWAWLKNRSVPNSPSLGGQHYSPDGSKIIIGMSMSEDDAASRTISPSTATVATPMDRFPPQHNATTAFSQPAYRPNQSAWSPDTEDAWSPARHLQNHNSIYAQSTGQSYAPPVPTVPFGFKNSGKARLSKSVFDDNNNNIDDDDNCTPVTLFEEDGGKSPGSALSKVSPATTGSRSGWWDHVKTPFKERFSPTSKLDTEVATSPDEWWKGVDEKKTTAAVSREYAPSDASASTLRPVVPIIREPSPTMASSSRSSPPASVSESSVRGEKAMPIVEEHTDPSDVPPPYEHTPSEKSSQSRLHPGFASNHSLTIQPMPSSPGLDRDMAAKGDIKMADVPLTPALTGAGAAALSAAAPLPDRVAGTYMGDQFLDVHGTDPAAKVEKTRRRHEKEDYLAHKVGGFWKGRGCLPEDGCYGRTGPEGRKRRRVWLFVCIAFWLLVILGVVLGVVLSRELRKGGASSQNDQNSVWLNLTDYPPIPTGIATVVGPDNSEAVTGCAAPATLWSCSLPPEQQAANEPSEASQPTFIFQIQYDNNTRFLWDIPNSSPPTPDTTTSSVASATSSVNKAAASTTSKDTTTTATHTSSARSSTLYDTGISPNPAPPSYDEMWFLGNWTDGIVSSNKSGEPTPFYISFFTNLSSSAGPNMLTDSTSTKRSGIGSGSSSTSITDDLPSPILNPDGTGAAAQLHPYPYQQPLRLYDRGLPTEHYGFYSYFNKTIYVSSMDNTSTLTSANEGGVLETSANWYVTWTQTRFVVKIWTQKGSAARLIGGDGSSSSSSNTTTPGSFLYPITIGEDTHGGDLQLKKAFAYAVEADQHVNTTEAVTFTNDIGYGGEVVNAAYPDGDLSWGGTDGGVDGCRCEWVNWVGSDG</sequence>
<feature type="compositionally biased region" description="Low complexity" evidence="1">
    <location>
        <begin position="322"/>
        <end position="342"/>
    </location>
</feature>
<keyword evidence="2" id="KW-0472">Membrane</keyword>
<feature type="region of interest" description="Disordered" evidence="1">
    <location>
        <begin position="129"/>
        <end position="166"/>
    </location>
</feature>
<feature type="non-terminal residue" evidence="3">
    <location>
        <position position="1"/>
    </location>
</feature>
<feature type="compositionally biased region" description="Low complexity" evidence="1">
    <location>
        <begin position="628"/>
        <end position="667"/>
    </location>
</feature>
<feature type="region of interest" description="Disordered" evidence="1">
    <location>
        <begin position="616"/>
        <end position="675"/>
    </location>
</feature>
<dbReference type="OrthoDB" id="10259622at2759"/>
<dbReference type="AlphaFoldDB" id="A0A2T2ZV86"/>
<reference evidence="3 4" key="1">
    <citation type="journal article" date="2018" name="Mycol. Prog.">
        <title>Coniella lustricola, a new species from submerged detritus.</title>
        <authorList>
            <person name="Raudabaugh D.B."/>
            <person name="Iturriaga T."/>
            <person name="Carver A."/>
            <person name="Mondo S."/>
            <person name="Pangilinan J."/>
            <person name="Lipzen A."/>
            <person name="He G."/>
            <person name="Amirebrahimi M."/>
            <person name="Grigoriev I.V."/>
            <person name="Miller A.N."/>
        </authorList>
    </citation>
    <scope>NUCLEOTIDE SEQUENCE [LARGE SCALE GENOMIC DNA]</scope>
    <source>
        <strain evidence="3 4">B22-T-1</strain>
    </source>
</reference>
<evidence type="ECO:0000256" key="2">
    <source>
        <dbReference type="SAM" id="Phobius"/>
    </source>
</evidence>
<dbReference type="InParanoid" id="A0A2T2ZV86"/>
<gene>
    <name evidence="3" type="ORF">BD289DRAFT_352639</name>
</gene>
<feature type="region of interest" description="Disordered" evidence="1">
    <location>
        <begin position="1"/>
        <end position="23"/>
    </location>
</feature>
<protein>
    <recommendedName>
        <fullName evidence="5">Glycoprotease family protein</fullName>
    </recommendedName>
</protein>
<evidence type="ECO:0000313" key="4">
    <source>
        <dbReference type="Proteomes" id="UP000241462"/>
    </source>
</evidence>
<feature type="compositionally biased region" description="Polar residues" evidence="1">
    <location>
        <begin position="140"/>
        <end position="159"/>
    </location>
</feature>
<dbReference type="EMBL" id="KZ678644">
    <property type="protein sequence ID" value="PSR77692.1"/>
    <property type="molecule type" value="Genomic_DNA"/>
</dbReference>
<feature type="compositionally biased region" description="Basic and acidic residues" evidence="1">
    <location>
        <begin position="343"/>
        <end position="358"/>
    </location>
</feature>
<evidence type="ECO:0000256" key="1">
    <source>
        <dbReference type="SAM" id="MobiDB-lite"/>
    </source>
</evidence>
<evidence type="ECO:0008006" key="5">
    <source>
        <dbReference type="Google" id="ProtNLM"/>
    </source>
</evidence>
<dbReference type="Proteomes" id="UP000241462">
    <property type="component" value="Unassembled WGS sequence"/>
</dbReference>
<accession>A0A2T2ZV86</accession>
<keyword evidence="2" id="KW-0812">Transmembrane</keyword>
<feature type="compositionally biased region" description="Low complexity" evidence="1">
    <location>
        <begin position="727"/>
        <end position="745"/>
    </location>
</feature>
<feature type="region of interest" description="Disordered" evidence="1">
    <location>
        <begin position="322"/>
        <end position="401"/>
    </location>
</feature>
<feature type="compositionally biased region" description="Polar residues" evidence="1">
    <location>
        <begin position="384"/>
        <end position="393"/>
    </location>
</feature>
<dbReference type="STRING" id="2025994.A0A2T2ZV86"/>
<evidence type="ECO:0000313" key="3">
    <source>
        <dbReference type="EMBL" id="PSR77692.1"/>
    </source>
</evidence>